<keyword evidence="1" id="KW-0812">Transmembrane</keyword>
<keyword evidence="1" id="KW-0472">Membrane</keyword>
<feature type="non-terminal residue" evidence="2">
    <location>
        <position position="86"/>
    </location>
</feature>
<accession>X1N641</accession>
<comment type="caution">
    <text evidence="2">The sequence shown here is derived from an EMBL/GenBank/DDBJ whole genome shotgun (WGS) entry which is preliminary data.</text>
</comment>
<organism evidence="2">
    <name type="scientific">marine sediment metagenome</name>
    <dbReference type="NCBI Taxonomy" id="412755"/>
    <lineage>
        <taxon>unclassified sequences</taxon>
        <taxon>metagenomes</taxon>
        <taxon>ecological metagenomes</taxon>
    </lineage>
</organism>
<feature type="transmembrane region" description="Helical" evidence="1">
    <location>
        <begin position="40"/>
        <end position="61"/>
    </location>
</feature>
<dbReference type="AlphaFoldDB" id="X1N641"/>
<protein>
    <submittedName>
        <fullName evidence="2">Uncharacterized protein</fullName>
    </submittedName>
</protein>
<proteinExistence type="predicted"/>
<dbReference type="EMBL" id="BARV01027627">
    <property type="protein sequence ID" value="GAI39452.1"/>
    <property type="molecule type" value="Genomic_DNA"/>
</dbReference>
<keyword evidence="1" id="KW-1133">Transmembrane helix</keyword>
<sequence length="86" mass="10097">MKGNTKRKAKRGNFIYIILTGMLLVGFLILITIAKPSRKFLIWIDLVGLIGLFLTSIVIYFDRKSKKGLREILKNKFKYSKEYKRK</sequence>
<name>X1N641_9ZZZZ</name>
<evidence type="ECO:0000256" key="1">
    <source>
        <dbReference type="SAM" id="Phobius"/>
    </source>
</evidence>
<feature type="transmembrane region" description="Helical" evidence="1">
    <location>
        <begin position="12"/>
        <end position="34"/>
    </location>
</feature>
<evidence type="ECO:0000313" key="2">
    <source>
        <dbReference type="EMBL" id="GAI39452.1"/>
    </source>
</evidence>
<reference evidence="2" key="1">
    <citation type="journal article" date="2014" name="Front. Microbiol.">
        <title>High frequency of phylogenetically diverse reductive dehalogenase-homologous genes in deep subseafloor sedimentary metagenomes.</title>
        <authorList>
            <person name="Kawai M."/>
            <person name="Futagami T."/>
            <person name="Toyoda A."/>
            <person name="Takaki Y."/>
            <person name="Nishi S."/>
            <person name="Hori S."/>
            <person name="Arai W."/>
            <person name="Tsubouchi T."/>
            <person name="Morono Y."/>
            <person name="Uchiyama I."/>
            <person name="Ito T."/>
            <person name="Fujiyama A."/>
            <person name="Inagaki F."/>
            <person name="Takami H."/>
        </authorList>
    </citation>
    <scope>NUCLEOTIDE SEQUENCE</scope>
    <source>
        <strain evidence="2">Expedition CK06-06</strain>
    </source>
</reference>
<gene>
    <name evidence="2" type="ORF">S06H3_44427</name>
</gene>